<keyword evidence="3" id="KW-0812">Transmembrane</keyword>
<reference evidence="4 5" key="1">
    <citation type="submission" date="2020-01" db="EMBL/GenBank/DDBJ databases">
        <title>Paenibacillus soybeanensis sp. nov. isolated from the nodules of soybean (Glycine max(L.) Merr).</title>
        <authorList>
            <person name="Wang H."/>
        </authorList>
    </citation>
    <scope>NUCLEOTIDE SEQUENCE [LARGE SCALE GENOMIC DNA]</scope>
    <source>
        <strain evidence="4 5">T1</strain>
    </source>
</reference>
<keyword evidence="2 3" id="KW-0472">Membrane</keyword>
<dbReference type="EMBL" id="JAAAMV010000002">
    <property type="protein sequence ID" value="NBD23106.1"/>
    <property type="molecule type" value="Genomic_DNA"/>
</dbReference>
<feature type="transmembrane region" description="Helical" evidence="3">
    <location>
        <begin position="271"/>
        <end position="290"/>
    </location>
</feature>
<comment type="similarity">
    <text evidence="1">Belongs to the GerABKA family.</text>
</comment>
<proteinExistence type="inferred from homology"/>
<dbReference type="Pfam" id="PF03323">
    <property type="entry name" value="GerA"/>
    <property type="match status" value="1"/>
</dbReference>
<dbReference type="InterPro" id="IPR004995">
    <property type="entry name" value="Spore_Ger"/>
</dbReference>
<evidence type="ECO:0000256" key="1">
    <source>
        <dbReference type="ARBA" id="ARBA00005278"/>
    </source>
</evidence>
<name>A0ABW9XKM3_9BACL</name>
<keyword evidence="3" id="KW-1133">Transmembrane helix</keyword>
<dbReference type="RefSeq" id="WP_161741547.1">
    <property type="nucleotide sequence ID" value="NZ_JAAAMV010000002.1"/>
</dbReference>
<dbReference type="InterPro" id="IPR050768">
    <property type="entry name" value="UPF0353/GerABKA_families"/>
</dbReference>
<dbReference type="PIRSF" id="PIRSF005690">
    <property type="entry name" value="GerBA"/>
    <property type="match status" value="1"/>
</dbReference>
<evidence type="ECO:0000256" key="2">
    <source>
        <dbReference type="ARBA" id="ARBA00023136"/>
    </source>
</evidence>
<organism evidence="4 5">
    <name type="scientific">Paenibacillus glycinis</name>
    <dbReference type="NCBI Taxonomy" id="2697035"/>
    <lineage>
        <taxon>Bacteria</taxon>
        <taxon>Bacillati</taxon>
        <taxon>Bacillota</taxon>
        <taxon>Bacilli</taxon>
        <taxon>Bacillales</taxon>
        <taxon>Paenibacillaceae</taxon>
        <taxon>Paenibacillus</taxon>
    </lineage>
</organism>
<dbReference type="Proteomes" id="UP000665561">
    <property type="component" value="Unassembled WGS sequence"/>
</dbReference>
<protein>
    <submittedName>
        <fullName evidence="4">Spore germination protein</fullName>
    </submittedName>
</protein>
<feature type="transmembrane region" description="Helical" evidence="3">
    <location>
        <begin position="229"/>
        <end position="250"/>
    </location>
</feature>
<evidence type="ECO:0000313" key="4">
    <source>
        <dbReference type="EMBL" id="NBD23106.1"/>
    </source>
</evidence>
<feature type="transmembrane region" description="Helical" evidence="3">
    <location>
        <begin position="393"/>
        <end position="419"/>
    </location>
</feature>
<accession>A0ABW9XKM3</accession>
<sequence>MKPFDLHAAIPGLMHSGDLVSRGLNIDEESVQLVYLSSLCDKQYLQSSIMQAFGDSSDRADFKNRLSLIPGYEQVQSGDAAVQKLLRGYALVLFPDAICAIESAKASTSKPLDATMESILQGPQYAFSEDIATNVQIIRTRYPSKELRVEYSVIGTVSQTSLAILYDASKVDPDVLLELDERLSKIDAEVVQASNQVQMLLTDRYHLLPTGLVTDRPDRTVLNLSQGKVILLLNGTPFSINLPAVFFDFLDSMEDVYQYPWLMRPLQALRYIGACITMTLPALYVAFVSYNPEFFRAQLAIEIAGSRAAVPYASYYEVFLMLFLTEALTEASIRLPKHIGSTATTVGGLILGEAAQQAGLVSSIMIIIASSVAISNFVIPINTMSYAVRVAKFPLIILAMYFGLVGIVTGIFCFVLYAASLRSFGKPYLKLFSGEAKRSR</sequence>
<dbReference type="PANTHER" id="PTHR22550:SF5">
    <property type="entry name" value="LEUCINE ZIPPER PROTEIN 4"/>
    <property type="match status" value="1"/>
</dbReference>
<evidence type="ECO:0000313" key="5">
    <source>
        <dbReference type="Proteomes" id="UP000665561"/>
    </source>
</evidence>
<dbReference type="PANTHER" id="PTHR22550">
    <property type="entry name" value="SPORE GERMINATION PROTEIN"/>
    <property type="match status" value="1"/>
</dbReference>
<gene>
    <name evidence="4" type="ORF">GT019_04415</name>
</gene>
<evidence type="ECO:0000256" key="3">
    <source>
        <dbReference type="SAM" id="Phobius"/>
    </source>
</evidence>
<keyword evidence="5" id="KW-1185">Reference proteome</keyword>
<feature type="transmembrane region" description="Helical" evidence="3">
    <location>
        <begin position="360"/>
        <end position="381"/>
    </location>
</feature>
<comment type="caution">
    <text evidence="4">The sequence shown here is derived from an EMBL/GenBank/DDBJ whole genome shotgun (WGS) entry which is preliminary data.</text>
</comment>